<comment type="catalytic activity">
    <reaction evidence="1 6">
        <text>Thiol-dependent hydrolysis of ester, thioester, amide, peptide and isopeptide bonds formed by the C-terminal Gly of ubiquitin (a 76-residue protein attached to proteins as an intracellular targeting signal).</text>
        <dbReference type="EC" id="3.4.19.12"/>
    </reaction>
</comment>
<feature type="compositionally biased region" description="Low complexity" evidence="7">
    <location>
        <begin position="398"/>
        <end position="408"/>
    </location>
</feature>
<dbReference type="EC" id="3.4.19.12" evidence="6"/>
<evidence type="ECO:0000256" key="6">
    <source>
        <dbReference type="RuleBase" id="RU366025"/>
    </source>
</evidence>
<dbReference type="OrthoDB" id="333239at2759"/>
<evidence type="ECO:0000256" key="5">
    <source>
        <dbReference type="ARBA" id="ARBA00022807"/>
    </source>
</evidence>
<dbReference type="SUPFAM" id="SSF54001">
    <property type="entry name" value="Cysteine proteinases"/>
    <property type="match status" value="1"/>
</dbReference>
<comment type="similarity">
    <text evidence="6">Belongs to the peptidase C19 family.</text>
</comment>
<gene>
    <name evidence="10" type="ORF">CPB84DRAFT_1779499</name>
</gene>
<evidence type="ECO:0000256" key="3">
    <source>
        <dbReference type="ARBA" id="ARBA00022786"/>
    </source>
</evidence>
<proteinExistence type="inferred from homology"/>
<dbReference type="GO" id="GO:0061136">
    <property type="term" value="P:regulation of proteasomal protein catabolic process"/>
    <property type="evidence" value="ECO:0007669"/>
    <property type="project" value="TreeGrafter"/>
</dbReference>
<evidence type="ECO:0000313" key="11">
    <source>
        <dbReference type="Proteomes" id="UP000724874"/>
    </source>
</evidence>
<dbReference type="PANTHER" id="PTHR43982">
    <property type="entry name" value="UBIQUITIN CARBOXYL-TERMINAL HYDROLASE"/>
    <property type="match status" value="1"/>
</dbReference>
<sequence length="590" mass="64269">MALLLVHIKHAGKTFNVQLDPDLPPAVFKNAVYHATGVPPDRMKVMVKGGILKDDSSWKKIGPKEGQTFTVIGAAGELPKAPEKPIVFLEDMDDSELAEALAKPVGLMNLGNTCYMNATVQALRAVPELQIALATAPALQSTTPLPGALRDLYINMARTTDSITPLQFLQILRQENPQFAEMDRSEKSAPALLMGKSMYAQQDAEECYSAIINSLRNVPGLDTSGRSVATGAEAVAGRPRFIQQFLMGEVRRELTCDEASEEPATVSSEQVLKIDCNISINTNFMLSGITNSMDTKLEKTSPSLGRQAIYSQKSRMSRLPTYLTVHMVRFYWREDIQKKAKIMRRVKFPLEFDALDIVTEELKAKLLPASRKLKEFEKERAERRKVRKRTKQPGGAAGPSSAPAPSGGDVEMTDGSNAPAPAVAAPTEAGAETGEAAKVTSAPEFEDEPSYRKKESAELAELISEEVKKDVGCSATGLYELVAIVTHKGAAADAGHYIGFVKKSVFHAYKIKNKEANGDIATRIQSVIASLHSGESEMTTAEIDEIEGDEGWYKFDDEKVSDFPQEKLATLEGGGEDSSAYVLLYKSKSA</sequence>
<dbReference type="InterPro" id="IPR038765">
    <property type="entry name" value="Papain-like_cys_pep_sf"/>
</dbReference>
<dbReference type="PROSITE" id="PS00972">
    <property type="entry name" value="USP_1"/>
    <property type="match status" value="1"/>
</dbReference>
<dbReference type="GO" id="GO:0043161">
    <property type="term" value="P:proteasome-mediated ubiquitin-dependent protein catabolic process"/>
    <property type="evidence" value="ECO:0007669"/>
    <property type="project" value="InterPro"/>
</dbReference>
<feature type="domain" description="Ubiquitin-like" evidence="8">
    <location>
        <begin position="1"/>
        <end position="72"/>
    </location>
</feature>
<dbReference type="SUPFAM" id="SSF54236">
    <property type="entry name" value="Ubiquitin-like"/>
    <property type="match status" value="1"/>
</dbReference>
<keyword evidence="2 6" id="KW-0645">Protease</keyword>
<comment type="caution">
    <text evidence="10">The sequence shown here is derived from an EMBL/GenBank/DDBJ whole genome shotgun (WGS) entry which is preliminary data.</text>
</comment>
<feature type="domain" description="USP" evidence="9">
    <location>
        <begin position="105"/>
        <end position="588"/>
    </location>
</feature>
<evidence type="ECO:0000313" key="10">
    <source>
        <dbReference type="EMBL" id="KAF8900164.1"/>
    </source>
</evidence>
<feature type="region of interest" description="Disordered" evidence="7">
    <location>
        <begin position="377"/>
        <end position="453"/>
    </location>
</feature>
<dbReference type="InterPro" id="IPR001394">
    <property type="entry name" value="Peptidase_C19_UCH"/>
</dbReference>
<dbReference type="PANTHER" id="PTHR43982:SF1">
    <property type="entry name" value="UBIQUITIN CARBOXYL-TERMINAL HYDROLASE 14"/>
    <property type="match status" value="1"/>
</dbReference>
<dbReference type="Gene3D" id="3.90.70.10">
    <property type="entry name" value="Cysteine proteinases"/>
    <property type="match status" value="1"/>
</dbReference>
<name>A0A9P5TN65_GYMJU</name>
<reference evidence="10" key="1">
    <citation type="submission" date="2020-11" db="EMBL/GenBank/DDBJ databases">
        <authorList>
            <consortium name="DOE Joint Genome Institute"/>
            <person name="Ahrendt S."/>
            <person name="Riley R."/>
            <person name="Andreopoulos W."/>
            <person name="LaButti K."/>
            <person name="Pangilinan J."/>
            <person name="Ruiz-duenas F.J."/>
            <person name="Barrasa J.M."/>
            <person name="Sanchez-Garcia M."/>
            <person name="Camarero S."/>
            <person name="Miyauchi S."/>
            <person name="Serrano A."/>
            <person name="Linde D."/>
            <person name="Babiker R."/>
            <person name="Drula E."/>
            <person name="Ayuso-Fernandez I."/>
            <person name="Pacheco R."/>
            <person name="Padilla G."/>
            <person name="Ferreira P."/>
            <person name="Barriuso J."/>
            <person name="Kellner H."/>
            <person name="Castanera R."/>
            <person name="Alfaro M."/>
            <person name="Ramirez L."/>
            <person name="Pisabarro A.G."/>
            <person name="Kuo A."/>
            <person name="Tritt A."/>
            <person name="Lipzen A."/>
            <person name="He G."/>
            <person name="Yan M."/>
            <person name="Ng V."/>
            <person name="Cullen D."/>
            <person name="Martin F."/>
            <person name="Rosso M.-N."/>
            <person name="Henrissat B."/>
            <person name="Hibbett D."/>
            <person name="Martinez A.T."/>
            <person name="Grigoriev I.V."/>
        </authorList>
    </citation>
    <scope>NUCLEOTIDE SEQUENCE</scope>
    <source>
        <strain evidence="10">AH 44721</strain>
    </source>
</reference>
<dbReference type="Pfam" id="PF00443">
    <property type="entry name" value="UCH"/>
    <property type="match status" value="1"/>
</dbReference>
<dbReference type="Pfam" id="PF00240">
    <property type="entry name" value="ubiquitin"/>
    <property type="match status" value="1"/>
</dbReference>
<dbReference type="Proteomes" id="UP000724874">
    <property type="component" value="Unassembled WGS sequence"/>
</dbReference>
<evidence type="ECO:0000256" key="4">
    <source>
        <dbReference type="ARBA" id="ARBA00022801"/>
    </source>
</evidence>
<accession>A0A9P5TN65</accession>
<evidence type="ECO:0000256" key="1">
    <source>
        <dbReference type="ARBA" id="ARBA00000707"/>
    </source>
</evidence>
<dbReference type="EMBL" id="JADNYJ010000049">
    <property type="protein sequence ID" value="KAF8900164.1"/>
    <property type="molecule type" value="Genomic_DNA"/>
</dbReference>
<dbReference type="SMART" id="SM00213">
    <property type="entry name" value="UBQ"/>
    <property type="match status" value="1"/>
</dbReference>
<feature type="compositionally biased region" description="Low complexity" evidence="7">
    <location>
        <begin position="418"/>
        <end position="437"/>
    </location>
</feature>
<evidence type="ECO:0000256" key="2">
    <source>
        <dbReference type="ARBA" id="ARBA00022670"/>
    </source>
</evidence>
<dbReference type="InterPro" id="IPR029071">
    <property type="entry name" value="Ubiquitin-like_domsf"/>
</dbReference>
<dbReference type="AlphaFoldDB" id="A0A9P5TN65"/>
<dbReference type="InterPro" id="IPR044635">
    <property type="entry name" value="UBP14-like"/>
</dbReference>
<keyword evidence="5 6" id="KW-0788">Thiol protease</keyword>
<dbReference type="PROSITE" id="PS50235">
    <property type="entry name" value="USP_3"/>
    <property type="match status" value="1"/>
</dbReference>
<keyword evidence="11" id="KW-1185">Reference proteome</keyword>
<organism evidence="10 11">
    <name type="scientific">Gymnopilus junonius</name>
    <name type="common">Spectacular rustgill mushroom</name>
    <name type="synonym">Gymnopilus spectabilis subsp. junonius</name>
    <dbReference type="NCBI Taxonomy" id="109634"/>
    <lineage>
        <taxon>Eukaryota</taxon>
        <taxon>Fungi</taxon>
        <taxon>Dikarya</taxon>
        <taxon>Basidiomycota</taxon>
        <taxon>Agaricomycotina</taxon>
        <taxon>Agaricomycetes</taxon>
        <taxon>Agaricomycetidae</taxon>
        <taxon>Agaricales</taxon>
        <taxon>Agaricineae</taxon>
        <taxon>Hymenogastraceae</taxon>
        <taxon>Gymnopilus</taxon>
    </lineage>
</organism>
<evidence type="ECO:0000259" key="9">
    <source>
        <dbReference type="PROSITE" id="PS50235"/>
    </source>
</evidence>
<dbReference type="InterPro" id="IPR028889">
    <property type="entry name" value="USP"/>
</dbReference>
<dbReference type="PROSITE" id="PS00973">
    <property type="entry name" value="USP_2"/>
    <property type="match status" value="1"/>
</dbReference>
<dbReference type="InterPro" id="IPR018200">
    <property type="entry name" value="USP_CS"/>
</dbReference>
<dbReference type="Gene3D" id="3.10.20.90">
    <property type="entry name" value="Phosphatidylinositol 3-kinase Catalytic Subunit, Chain A, domain 1"/>
    <property type="match status" value="1"/>
</dbReference>
<dbReference type="GO" id="GO:0070628">
    <property type="term" value="F:proteasome binding"/>
    <property type="evidence" value="ECO:0007669"/>
    <property type="project" value="TreeGrafter"/>
</dbReference>
<evidence type="ECO:0000259" key="8">
    <source>
        <dbReference type="PROSITE" id="PS50053"/>
    </source>
</evidence>
<evidence type="ECO:0000256" key="7">
    <source>
        <dbReference type="SAM" id="MobiDB-lite"/>
    </source>
</evidence>
<dbReference type="GO" id="GO:0016579">
    <property type="term" value="P:protein deubiquitination"/>
    <property type="evidence" value="ECO:0007669"/>
    <property type="project" value="InterPro"/>
</dbReference>
<keyword evidence="4 6" id="KW-0378">Hydrolase</keyword>
<dbReference type="PROSITE" id="PS50053">
    <property type="entry name" value="UBIQUITIN_2"/>
    <property type="match status" value="1"/>
</dbReference>
<protein>
    <recommendedName>
        <fullName evidence="6">Ubiquitin carboxyl-terminal hydrolase</fullName>
        <ecNumber evidence="6">3.4.19.12</ecNumber>
    </recommendedName>
</protein>
<dbReference type="CDD" id="cd16104">
    <property type="entry name" value="Ubl_USP14_like"/>
    <property type="match status" value="1"/>
</dbReference>
<keyword evidence="3 6" id="KW-0833">Ubl conjugation pathway</keyword>
<dbReference type="GO" id="GO:0004843">
    <property type="term" value="F:cysteine-type deubiquitinase activity"/>
    <property type="evidence" value="ECO:0007669"/>
    <property type="project" value="UniProtKB-UniRule"/>
</dbReference>
<dbReference type="InterPro" id="IPR000626">
    <property type="entry name" value="Ubiquitin-like_dom"/>
</dbReference>